<sequence>MKSEVRTGQVSGRRQGGRGTPLPKCISIFHGNEVPRVYVNIPVRVHNQWRPYRVRADIRMSIRGGASVSRCCSTQKGSRVPVRLTGVPGRLAANRIRSGSPLLPANGGVFSDHGR</sequence>
<evidence type="ECO:0000313" key="3">
    <source>
        <dbReference type="Proteomes" id="UP000054598"/>
    </source>
</evidence>
<feature type="region of interest" description="Disordered" evidence="1">
    <location>
        <begin position="1"/>
        <end position="22"/>
    </location>
</feature>
<dbReference type="EMBL" id="LGHE01000036">
    <property type="protein sequence ID" value="KUL03358.1"/>
    <property type="molecule type" value="Genomic_DNA"/>
</dbReference>
<dbReference type="AlphaFoldDB" id="A0A117MGU3"/>
<name>A0A117MGU3_9EURY</name>
<feature type="compositionally biased region" description="Low complexity" evidence="1">
    <location>
        <begin position="1"/>
        <end position="13"/>
    </location>
</feature>
<evidence type="ECO:0000256" key="1">
    <source>
        <dbReference type="SAM" id="MobiDB-lite"/>
    </source>
</evidence>
<dbReference type="PATRIC" id="fig|2198.3.peg.295"/>
<organism evidence="2 3">
    <name type="scientific">Methanoculleus marisnigri</name>
    <dbReference type="NCBI Taxonomy" id="2198"/>
    <lineage>
        <taxon>Archaea</taxon>
        <taxon>Methanobacteriati</taxon>
        <taxon>Methanobacteriota</taxon>
        <taxon>Stenosarchaea group</taxon>
        <taxon>Methanomicrobia</taxon>
        <taxon>Methanomicrobiales</taxon>
        <taxon>Methanomicrobiaceae</taxon>
        <taxon>Methanoculleus</taxon>
    </lineage>
</organism>
<accession>A0A117MGU3</accession>
<reference evidence="3" key="1">
    <citation type="journal article" date="2015" name="MBio">
        <title>Genome-Resolved Metagenomic Analysis Reveals Roles for Candidate Phyla and Other Microbial Community Members in Biogeochemical Transformations in Oil Reservoirs.</title>
        <authorList>
            <person name="Hu P."/>
            <person name="Tom L."/>
            <person name="Singh A."/>
            <person name="Thomas B.C."/>
            <person name="Baker B.J."/>
            <person name="Piceno Y.M."/>
            <person name="Andersen G.L."/>
            <person name="Banfield J.F."/>
        </authorList>
    </citation>
    <scope>NUCLEOTIDE SEQUENCE [LARGE SCALE GENOMIC DNA]</scope>
</reference>
<evidence type="ECO:0000313" key="2">
    <source>
        <dbReference type="EMBL" id="KUL03358.1"/>
    </source>
</evidence>
<dbReference type="Proteomes" id="UP000054598">
    <property type="component" value="Unassembled WGS sequence"/>
</dbReference>
<protein>
    <submittedName>
        <fullName evidence="2">Uncharacterized protein</fullName>
    </submittedName>
</protein>
<comment type="caution">
    <text evidence="2">The sequence shown here is derived from an EMBL/GenBank/DDBJ whole genome shotgun (WGS) entry which is preliminary data.</text>
</comment>
<gene>
    <name evidence="2" type="ORF">XE10_0495</name>
</gene>
<proteinExistence type="predicted"/>